<dbReference type="RefSeq" id="WP_166310269.1">
    <property type="nucleotide sequence ID" value="NZ_CAWPIB010000035.1"/>
</dbReference>
<dbReference type="InterPro" id="IPR024973">
    <property type="entry name" value="ESPR"/>
</dbReference>
<accession>A0A7X5QHF3</accession>
<sequence>MNRHLYRIIFNQTRQMWMVVAEIANTGPGRTGRRTRRPSLPSCRCQLTALRFSL</sequence>
<dbReference type="Pfam" id="PF13018">
    <property type="entry name" value="ESPR"/>
    <property type="match status" value="1"/>
</dbReference>
<organism evidence="2 3">
    <name type="scientific">Photorhabdus cinerea</name>
    <dbReference type="NCBI Taxonomy" id="471575"/>
    <lineage>
        <taxon>Bacteria</taxon>
        <taxon>Pseudomonadati</taxon>
        <taxon>Pseudomonadota</taxon>
        <taxon>Gammaproteobacteria</taxon>
        <taxon>Enterobacterales</taxon>
        <taxon>Morganellaceae</taxon>
        <taxon>Photorhabdus</taxon>
    </lineage>
</organism>
<feature type="domain" description="ESPR" evidence="1">
    <location>
        <begin position="1"/>
        <end position="43"/>
    </location>
</feature>
<evidence type="ECO:0000313" key="2">
    <source>
        <dbReference type="EMBL" id="NHB94374.1"/>
    </source>
</evidence>
<dbReference type="Proteomes" id="UP000591844">
    <property type="component" value="Unassembled WGS sequence"/>
</dbReference>
<keyword evidence="3" id="KW-1185">Reference proteome</keyword>
<dbReference type="AlphaFoldDB" id="A0A7X5QHF3"/>
<comment type="caution">
    <text evidence="2">The sequence shown here is derived from an EMBL/GenBank/DDBJ whole genome shotgun (WGS) entry which is preliminary data.</text>
</comment>
<dbReference type="EMBL" id="PUJW01000035">
    <property type="protein sequence ID" value="NHB94374.1"/>
    <property type="molecule type" value="Genomic_DNA"/>
</dbReference>
<reference evidence="2 3" key="1">
    <citation type="submission" date="2018-02" db="EMBL/GenBank/DDBJ databases">
        <authorList>
            <person name="Machado R.A."/>
        </authorList>
    </citation>
    <scope>NUCLEOTIDE SEQUENCE [LARGE SCALE GENOMIC DNA]</scope>
    <source>
        <strain evidence="2 3">DSM 19724</strain>
    </source>
</reference>
<feature type="non-terminal residue" evidence="2">
    <location>
        <position position="54"/>
    </location>
</feature>
<proteinExistence type="predicted"/>
<gene>
    <name evidence="2" type="ORF">C5469_20415</name>
</gene>
<name>A0A7X5QHF3_9GAMM</name>
<evidence type="ECO:0000313" key="3">
    <source>
        <dbReference type="Proteomes" id="UP000591844"/>
    </source>
</evidence>
<protein>
    <recommendedName>
        <fullName evidence="1">ESPR domain-containing protein</fullName>
    </recommendedName>
</protein>
<evidence type="ECO:0000259" key="1">
    <source>
        <dbReference type="Pfam" id="PF13018"/>
    </source>
</evidence>